<dbReference type="InterPro" id="IPR049372">
    <property type="entry name" value="PPP1R21_C"/>
</dbReference>
<evidence type="ECO:0000256" key="4">
    <source>
        <dbReference type="ARBA" id="ARBA00022884"/>
    </source>
</evidence>
<dbReference type="InterPro" id="IPR019348">
    <property type="entry name" value="PPP1R21_six_helix"/>
</dbReference>
<feature type="region of interest" description="Disordered" evidence="10">
    <location>
        <begin position="208"/>
        <end position="229"/>
    </location>
</feature>
<evidence type="ECO:0000256" key="2">
    <source>
        <dbReference type="ARBA" id="ARBA00020102"/>
    </source>
</evidence>
<evidence type="ECO:0000256" key="6">
    <source>
        <dbReference type="ARBA" id="ARBA00031361"/>
    </source>
</evidence>
<dbReference type="AlphaFoldDB" id="A0A7R9ID13"/>
<proteinExistence type="predicted"/>
<protein>
    <recommendedName>
        <fullName evidence="2">Protein phosphatase 1 regulatory subunit 21</fullName>
    </recommendedName>
    <alternativeName>
        <fullName evidence="7">Coiled-coil domain-containing protein 128</fullName>
    </alternativeName>
    <alternativeName>
        <fullName evidence="8">Ferry endosomal RAB5 effector complex subunit 2</fullName>
    </alternativeName>
    <alternativeName>
        <fullName evidence="6">KLRAQ motif-containing protein 1</fullName>
    </alternativeName>
</protein>
<dbReference type="Pfam" id="PF21636">
    <property type="entry name" value="PPP1R21_C"/>
    <property type="match status" value="1"/>
</dbReference>
<dbReference type="InterPro" id="IPR019343">
    <property type="entry name" value="PPP1R21_N"/>
</dbReference>
<accession>A0A7R9ID13</accession>
<comment type="subcellular location">
    <subcellularLocation>
        <location evidence="1">Early endosome</location>
    </subcellularLocation>
</comment>
<dbReference type="InterPro" id="IPR040024">
    <property type="entry name" value="PPP1R21"/>
</dbReference>
<organism evidence="12">
    <name type="scientific">Timema tahoe</name>
    <dbReference type="NCBI Taxonomy" id="61484"/>
    <lineage>
        <taxon>Eukaryota</taxon>
        <taxon>Metazoa</taxon>
        <taxon>Ecdysozoa</taxon>
        <taxon>Arthropoda</taxon>
        <taxon>Hexapoda</taxon>
        <taxon>Insecta</taxon>
        <taxon>Pterygota</taxon>
        <taxon>Neoptera</taxon>
        <taxon>Polyneoptera</taxon>
        <taxon>Phasmatodea</taxon>
        <taxon>Timematodea</taxon>
        <taxon>Timematoidea</taxon>
        <taxon>Timematidae</taxon>
        <taxon>Timema</taxon>
    </lineage>
</organism>
<evidence type="ECO:0000256" key="1">
    <source>
        <dbReference type="ARBA" id="ARBA00004412"/>
    </source>
</evidence>
<name>A0A7R9ID13_9NEOP</name>
<dbReference type="EMBL" id="OE000465">
    <property type="protein sequence ID" value="CAD7453917.1"/>
    <property type="molecule type" value="Genomic_DNA"/>
</dbReference>
<evidence type="ECO:0000256" key="8">
    <source>
        <dbReference type="ARBA" id="ARBA00044824"/>
    </source>
</evidence>
<evidence type="ECO:0000256" key="5">
    <source>
        <dbReference type="ARBA" id="ARBA00023054"/>
    </source>
</evidence>
<dbReference type="PANTHER" id="PTHR21448:SF0">
    <property type="entry name" value="PROTEIN PHOSPHATASE 1 REGULATORY SUBUNIT 21"/>
    <property type="match status" value="1"/>
</dbReference>
<evidence type="ECO:0000256" key="9">
    <source>
        <dbReference type="SAM" id="Coils"/>
    </source>
</evidence>
<evidence type="ECO:0000313" key="12">
    <source>
        <dbReference type="EMBL" id="CAD7453917.1"/>
    </source>
</evidence>
<dbReference type="Pfam" id="PF10212">
    <property type="entry name" value="PPP1R21_helical"/>
    <property type="match status" value="2"/>
</dbReference>
<keyword evidence="4" id="KW-0694">RNA-binding</keyword>
<feature type="domain" description="Protein phosphatase 1 regulatory subunit 21 N-terminal" evidence="11">
    <location>
        <begin position="12"/>
        <end position="114"/>
    </location>
</feature>
<reference evidence="12" key="1">
    <citation type="submission" date="2020-11" db="EMBL/GenBank/DDBJ databases">
        <authorList>
            <person name="Tran Van P."/>
        </authorList>
    </citation>
    <scope>NUCLEOTIDE SEQUENCE</scope>
</reference>
<evidence type="ECO:0000259" key="11">
    <source>
        <dbReference type="SMART" id="SM01254"/>
    </source>
</evidence>
<keyword evidence="5 9" id="KW-0175">Coiled coil</keyword>
<dbReference type="GO" id="GO:0016020">
    <property type="term" value="C:membrane"/>
    <property type="evidence" value="ECO:0007669"/>
    <property type="project" value="TreeGrafter"/>
</dbReference>
<dbReference type="GO" id="GO:0005769">
    <property type="term" value="C:early endosome"/>
    <property type="evidence" value="ECO:0007669"/>
    <property type="project" value="UniProtKB-SubCell"/>
</dbReference>
<dbReference type="Pfam" id="PF10205">
    <property type="entry name" value="KLRAQ"/>
    <property type="match status" value="1"/>
</dbReference>
<evidence type="ECO:0000256" key="3">
    <source>
        <dbReference type="ARBA" id="ARBA00022753"/>
    </source>
</evidence>
<feature type="coiled-coil region" evidence="9">
    <location>
        <begin position="132"/>
        <end position="184"/>
    </location>
</feature>
<keyword evidence="3" id="KW-0967">Endosome</keyword>
<feature type="coiled-coil region" evidence="9">
    <location>
        <begin position="672"/>
        <end position="731"/>
    </location>
</feature>
<feature type="coiled-coil region" evidence="9">
    <location>
        <begin position="485"/>
        <end position="519"/>
    </location>
</feature>
<dbReference type="PANTHER" id="PTHR21448">
    <property type="entry name" value="SMOOTH MUSCLE MYOSIN HEAVY CHAIN-RELATED"/>
    <property type="match status" value="1"/>
</dbReference>
<dbReference type="SMART" id="SM01254">
    <property type="entry name" value="KLRAQ"/>
    <property type="match status" value="1"/>
</dbReference>
<gene>
    <name evidence="12" type="ORF">TTEB3V08_LOCUS2034</name>
</gene>
<sequence>MDTSSDLQTKYQKIASEYSKIRAQMAVLKTAVLEERSQNAELKDFVKSKDQGLRKAEQEMDSLNFRNQQLAKRVAFLQEELDAMQVKSKKGKSRGSSINSHEVEQANHVLDEEFRNKIEENARLLSLIQDKDMAHEQEVAALMQRLKRLEHEQQQQEQISQASEEKLKSMIERLEKENSLLLSKDNSLETLSGEPSSPQLGKHLIANTTIQQNSPTKDSRKSDLTAPSLNLKHQQQLRVEVLTQVGHYLRDLTSALSDYHTYTEQRLHAVWDQLSPANIKFSSHLKENARHLRSLDQAYSEFLQGLEKSEDHSVHSETRPVLQSLVSQLANYSNYLQKLLPYQDLSLQEESLMVSSTESLRESNSAVSQYITGFTSHFVKLERCVKLLSLQDLSRAWSHKRSIEQQLPTSSERLRTTNACLVNALSAVSSSAGKLSGLLLDSRSELCTPLSNEFPSEILKYPHPVVAGEDEMKGKEQADNDVMSRESLSKQLAGVTQRATKLEQEREHWRLEYQLLQLKYDKASACAVALHVSHSSLMSSDRMKPRSGDLAVTIYFLKETATTPLSNGSNKLNEFENKLMAGNLERNNIQTALNSFDRSAPTSVTNMLGSLDCPLPPLQAEAEAREQEVKNYFTNRINELVVVSQETETKAAILAGECSSLQHRLELCQSGKQQSSEDLSEALEKLTRLQEELQTTTENYEVQLSIMSEHLANMNEKLTLQRDEIDQLKYQLTNKEVVLHVSHSSLMSSDRMKPRSRDWAVTIDFL</sequence>
<evidence type="ECO:0000256" key="10">
    <source>
        <dbReference type="SAM" id="MobiDB-lite"/>
    </source>
</evidence>
<dbReference type="GO" id="GO:0003723">
    <property type="term" value="F:RNA binding"/>
    <property type="evidence" value="ECO:0007669"/>
    <property type="project" value="UniProtKB-KW"/>
</dbReference>
<evidence type="ECO:0000256" key="7">
    <source>
        <dbReference type="ARBA" id="ARBA00031617"/>
    </source>
</evidence>
<feature type="coiled-coil region" evidence="9">
    <location>
        <begin position="53"/>
        <end position="87"/>
    </location>
</feature>